<dbReference type="SUPFAM" id="SSF48452">
    <property type="entry name" value="TPR-like"/>
    <property type="match status" value="1"/>
</dbReference>
<dbReference type="PANTHER" id="PTHR48313:SF1">
    <property type="entry name" value="OUTER ENVELOPE PROTEIN 61"/>
    <property type="match status" value="1"/>
</dbReference>
<feature type="region of interest" description="Disordered" evidence="4">
    <location>
        <begin position="47"/>
        <end position="76"/>
    </location>
</feature>
<dbReference type="PANTHER" id="PTHR48313">
    <property type="entry name" value="TPR_REGION DOMAIN-CONTAINING PROTEIN"/>
    <property type="match status" value="1"/>
</dbReference>
<keyword evidence="5" id="KW-1133">Transmembrane helix</keyword>
<dbReference type="InterPro" id="IPR019734">
    <property type="entry name" value="TPR_rpt"/>
</dbReference>
<evidence type="ECO:0000313" key="6">
    <source>
        <dbReference type="EMBL" id="KAK9835092.1"/>
    </source>
</evidence>
<dbReference type="SMART" id="SM00028">
    <property type="entry name" value="TPR"/>
    <property type="match status" value="3"/>
</dbReference>
<dbReference type="EMBL" id="JALJOV010002077">
    <property type="protein sequence ID" value="KAK9835092.1"/>
    <property type="molecule type" value="Genomic_DNA"/>
</dbReference>
<feature type="compositionally biased region" description="Basic and acidic residues" evidence="4">
    <location>
        <begin position="54"/>
        <end position="63"/>
    </location>
</feature>
<accession>A0AAW1RMV7</accession>
<keyword evidence="2 3" id="KW-0802">TPR repeat</keyword>
<comment type="caution">
    <text evidence="6">The sequence shown here is derived from an EMBL/GenBank/DDBJ whole genome shotgun (WGS) entry which is preliminary data.</text>
</comment>
<organism evidence="6 7">
    <name type="scientific">Apatococcus fuscideae</name>
    <dbReference type="NCBI Taxonomy" id="2026836"/>
    <lineage>
        <taxon>Eukaryota</taxon>
        <taxon>Viridiplantae</taxon>
        <taxon>Chlorophyta</taxon>
        <taxon>core chlorophytes</taxon>
        <taxon>Trebouxiophyceae</taxon>
        <taxon>Chlorellales</taxon>
        <taxon>Chlorellaceae</taxon>
        <taxon>Apatococcus</taxon>
    </lineage>
</organism>
<sequence>MMDPEMMRLAMEQMRKMTPEQMAQMSQQAASMSPDLLQQGMSRFNAMSSGERQQATEKLKDLDPSSYSSMASQATAHLSAQQQHALQGATQLKAEGNSLHTAKDYHRAADCYSRAKALLAGQANAEALELLKACSSNLSSCYLNTQQHGRCIDECDQLLTRDPQNRKALYRRGQSLASSGRPGQAIADLQRALDLSPESEKPVIAEKLAAARQMQQSRPASEPIVEEPDDEPLPGPSSHNAGNGPSAAFSRPPPAEREAQETMPSEPAFNADPERAPATASPEAMRAMRTNPNMMQQMGESLANMSQEQLDSMAAMSGMPGAAGMKMTPEMIKMATSMMGGMSPEDMQRMAAMASSRPQPGAAAAPSAPATGAGGAPGMPSQQQMPQMNMADLQARMNDPATMEMMSNMMKSMKAEDIASMASASGMPISTSQAEAMKTQMDKLTPGQMKVMMKGAAWLQTGLAWYKLVAQFILSRTFLVVALAVLMLAIILRFLNLF</sequence>
<evidence type="ECO:0000256" key="3">
    <source>
        <dbReference type="PROSITE-ProRule" id="PRU00339"/>
    </source>
</evidence>
<evidence type="ECO:0000256" key="5">
    <source>
        <dbReference type="SAM" id="Phobius"/>
    </source>
</evidence>
<feature type="region of interest" description="Disordered" evidence="4">
    <location>
        <begin position="210"/>
        <end position="282"/>
    </location>
</feature>
<dbReference type="InterPro" id="IPR011990">
    <property type="entry name" value="TPR-like_helical_dom_sf"/>
</dbReference>
<gene>
    <name evidence="6" type="ORF">WJX84_003682</name>
</gene>
<dbReference type="PROSITE" id="PS50005">
    <property type="entry name" value="TPR"/>
    <property type="match status" value="1"/>
</dbReference>
<feature type="compositionally biased region" description="Low complexity" evidence="4">
    <location>
        <begin position="354"/>
        <end position="371"/>
    </location>
</feature>
<feature type="repeat" description="TPR" evidence="3">
    <location>
        <begin position="166"/>
        <end position="199"/>
    </location>
</feature>
<feature type="region of interest" description="Disordered" evidence="4">
    <location>
        <begin position="354"/>
        <end position="384"/>
    </location>
</feature>
<keyword evidence="7" id="KW-1185">Reference proteome</keyword>
<evidence type="ECO:0000256" key="4">
    <source>
        <dbReference type="SAM" id="MobiDB-lite"/>
    </source>
</evidence>
<keyword evidence="5" id="KW-0812">Transmembrane</keyword>
<evidence type="ECO:0000256" key="1">
    <source>
        <dbReference type="ARBA" id="ARBA00022737"/>
    </source>
</evidence>
<reference evidence="6 7" key="1">
    <citation type="journal article" date="2024" name="Nat. Commun.">
        <title>Phylogenomics reveals the evolutionary origins of lichenization in chlorophyte algae.</title>
        <authorList>
            <person name="Puginier C."/>
            <person name="Libourel C."/>
            <person name="Otte J."/>
            <person name="Skaloud P."/>
            <person name="Haon M."/>
            <person name="Grisel S."/>
            <person name="Petersen M."/>
            <person name="Berrin J.G."/>
            <person name="Delaux P.M."/>
            <person name="Dal Grande F."/>
            <person name="Keller J."/>
        </authorList>
    </citation>
    <scope>NUCLEOTIDE SEQUENCE [LARGE SCALE GENOMIC DNA]</scope>
    <source>
        <strain evidence="6 7">SAG 2523</strain>
    </source>
</reference>
<dbReference type="Gene3D" id="1.25.40.10">
    <property type="entry name" value="Tetratricopeptide repeat domain"/>
    <property type="match status" value="1"/>
</dbReference>
<keyword evidence="1" id="KW-0677">Repeat</keyword>
<keyword evidence="5" id="KW-0472">Membrane</keyword>
<feature type="transmembrane region" description="Helical" evidence="5">
    <location>
        <begin position="477"/>
        <end position="495"/>
    </location>
</feature>
<evidence type="ECO:0000256" key="2">
    <source>
        <dbReference type="ARBA" id="ARBA00022803"/>
    </source>
</evidence>
<protein>
    <submittedName>
        <fullName evidence="6">Uncharacterized protein</fullName>
    </submittedName>
</protein>
<dbReference type="Proteomes" id="UP001485043">
    <property type="component" value="Unassembled WGS sequence"/>
</dbReference>
<evidence type="ECO:0000313" key="7">
    <source>
        <dbReference type="Proteomes" id="UP001485043"/>
    </source>
</evidence>
<name>A0AAW1RMV7_9CHLO</name>
<dbReference type="AlphaFoldDB" id="A0AAW1RMV7"/>
<dbReference type="Pfam" id="PF07719">
    <property type="entry name" value="TPR_2"/>
    <property type="match status" value="1"/>
</dbReference>
<dbReference type="InterPro" id="IPR013105">
    <property type="entry name" value="TPR_2"/>
</dbReference>
<proteinExistence type="predicted"/>